<gene>
    <name evidence="1" type="ORF">CEXT_280791</name>
</gene>
<protein>
    <submittedName>
        <fullName evidence="1">Uncharacterized protein</fullName>
    </submittedName>
</protein>
<dbReference type="AlphaFoldDB" id="A0AAV4PG37"/>
<proteinExistence type="predicted"/>
<dbReference type="Proteomes" id="UP001054945">
    <property type="component" value="Unassembled WGS sequence"/>
</dbReference>
<accession>A0AAV4PG37</accession>
<organism evidence="1 2">
    <name type="scientific">Caerostris extrusa</name>
    <name type="common">Bark spider</name>
    <name type="synonym">Caerostris bankana</name>
    <dbReference type="NCBI Taxonomy" id="172846"/>
    <lineage>
        <taxon>Eukaryota</taxon>
        <taxon>Metazoa</taxon>
        <taxon>Ecdysozoa</taxon>
        <taxon>Arthropoda</taxon>
        <taxon>Chelicerata</taxon>
        <taxon>Arachnida</taxon>
        <taxon>Araneae</taxon>
        <taxon>Araneomorphae</taxon>
        <taxon>Entelegynae</taxon>
        <taxon>Araneoidea</taxon>
        <taxon>Araneidae</taxon>
        <taxon>Caerostris</taxon>
    </lineage>
</organism>
<evidence type="ECO:0000313" key="1">
    <source>
        <dbReference type="EMBL" id="GIX94940.1"/>
    </source>
</evidence>
<sequence length="87" mass="9698">MPPELFHHGSVPPQKLLTTHESAHLFESLDRNIVLKSPPRVFPWKSDEIVSGMGDILLCYSSCVIRRHLLSLPAINAMALPTQEDPA</sequence>
<dbReference type="EMBL" id="BPLR01004453">
    <property type="protein sequence ID" value="GIX94940.1"/>
    <property type="molecule type" value="Genomic_DNA"/>
</dbReference>
<comment type="caution">
    <text evidence="1">The sequence shown here is derived from an EMBL/GenBank/DDBJ whole genome shotgun (WGS) entry which is preliminary data.</text>
</comment>
<name>A0AAV4PG37_CAEEX</name>
<reference evidence="1 2" key="1">
    <citation type="submission" date="2021-06" db="EMBL/GenBank/DDBJ databases">
        <title>Caerostris extrusa draft genome.</title>
        <authorList>
            <person name="Kono N."/>
            <person name="Arakawa K."/>
        </authorList>
    </citation>
    <scope>NUCLEOTIDE SEQUENCE [LARGE SCALE GENOMIC DNA]</scope>
</reference>
<keyword evidence="2" id="KW-1185">Reference proteome</keyword>
<evidence type="ECO:0000313" key="2">
    <source>
        <dbReference type="Proteomes" id="UP001054945"/>
    </source>
</evidence>